<gene>
    <name evidence="1" type="primary">ORF219204</name>
</gene>
<proteinExistence type="predicted"/>
<evidence type="ECO:0000313" key="1">
    <source>
        <dbReference type="EMBL" id="CEK98631.1"/>
    </source>
</evidence>
<accession>A0A0B7C1X1</accession>
<protein>
    <submittedName>
        <fullName evidence="1">Uncharacterized protein</fullName>
    </submittedName>
</protein>
<sequence length="60" mass="6961">MDANMVVMLFNTSIQIRVLSEDWLHMYPLRASTRVLKLAENLSAARAKVNKKHNIKKTTY</sequence>
<name>A0A0B7C1X1_9EUPU</name>
<organism evidence="1">
    <name type="scientific">Arion vulgaris</name>
    <dbReference type="NCBI Taxonomy" id="1028688"/>
    <lineage>
        <taxon>Eukaryota</taxon>
        <taxon>Metazoa</taxon>
        <taxon>Spiralia</taxon>
        <taxon>Lophotrochozoa</taxon>
        <taxon>Mollusca</taxon>
        <taxon>Gastropoda</taxon>
        <taxon>Heterobranchia</taxon>
        <taxon>Euthyneura</taxon>
        <taxon>Panpulmonata</taxon>
        <taxon>Eupulmonata</taxon>
        <taxon>Stylommatophora</taxon>
        <taxon>Helicina</taxon>
        <taxon>Arionoidea</taxon>
        <taxon>Arionidae</taxon>
        <taxon>Arion</taxon>
    </lineage>
</organism>
<feature type="non-terminal residue" evidence="1">
    <location>
        <position position="60"/>
    </location>
</feature>
<dbReference type="AlphaFoldDB" id="A0A0B7C1X1"/>
<reference evidence="1" key="1">
    <citation type="submission" date="2014-12" db="EMBL/GenBank/DDBJ databases">
        <title>Insight into the proteome of Arion vulgaris.</title>
        <authorList>
            <person name="Aradska J."/>
            <person name="Bulat T."/>
            <person name="Smidak R."/>
            <person name="Sarate P."/>
            <person name="Gangsoo J."/>
            <person name="Sialana F."/>
            <person name="Bilban M."/>
            <person name="Lubec G."/>
        </authorList>
    </citation>
    <scope>NUCLEOTIDE SEQUENCE</scope>
    <source>
        <tissue evidence="1">Skin</tissue>
    </source>
</reference>
<dbReference type="EMBL" id="HACG01051760">
    <property type="protein sequence ID" value="CEK98631.1"/>
    <property type="molecule type" value="Transcribed_RNA"/>
</dbReference>